<gene>
    <name evidence="1" type="ORF">ACI1P1_15870</name>
</gene>
<reference evidence="1" key="1">
    <citation type="submission" date="2024-12" db="EMBL/GenBank/DDBJ databases">
        <authorList>
            <person name="Wu N."/>
        </authorList>
    </citation>
    <scope>NUCLEOTIDE SEQUENCE</scope>
    <source>
        <strain evidence="1">P15</strain>
    </source>
</reference>
<organism evidence="1 2">
    <name type="scientific">Paenibacillus mesotrionivorans</name>
    <dbReference type="NCBI Taxonomy" id="3160968"/>
    <lineage>
        <taxon>Bacteria</taxon>
        <taxon>Bacillati</taxon>
        <taxon>Bacillota</taxon>
        <taxon>Bacilli</taxon>
        <taxon>Bacillales</taxon>
        <taxon>Paenibacillaceae</taxon>
        <taxon>Paenibacillus</taxon>
    </lineage>
</organism>
<dbReference type="Proteomes" id="UP001631969">
    <property type="component" value="Unassembled WGS sequence"/>
</dbReference>
<sequence length="324" mass="36543">MSTLQKHSRGNAVPLDGVPERRSRRGLLYVLVRDRYLYLFLLPAMSFFLLFKYVTLFGEVIAFKDFRLLEGIWGSPWVGLKHFRILFHSPDFWMILRNTLLLNLYNLIVAFPAPIVLAILLNEVRVNWFKRVVQNMLYLPFFISWVVLGGIITSLLSPSTGVVNSLLQFFGQEPIFFMTSTRWWPAVFSASTVWQSAGWGTIIYMAAITSIDPGLYEAAKIDGASKLRQIWHITLPGIRGTIAILLVLQMGKMMDVGFEQVLNLQNAAVFSVSDVISTYVYRVGLQNAQYSLATAVGLFQGVISLILVLAVNKIVKKLGEGGLW</sequence>
<comment type="caution">
    <text evidence="1">The sequence shown here is derived from an EMBL/GenBank/DDBJ whole genome shotgun (WGS) entry which is preliminary data.</text>
</comment>
<name>A0ACC7NYC4_9BACL</name>
<evidence type="ECO:0000313" key="2">
    <source>
        <dbReference type="Proteomes" id="UP001631969"/>
    </source>
</evidence>
<proteinExistence type="predicted"/>
<dbReference type="EMBL" id="JBJURJ010000010">
    <property type="protein sequence ID" value="MFM9329773.1"/>
    <property type="molecule type" value="Genomic_DNA"/>
</dbReference>
<keyword evidence="2" id="KW-1185">Reference proteome</keyword>
<accession>A0ACC7NYC4</accession>
<evidence type="ECO:0000313" key="1">
    <source>
        <dbReference type="EMBL" id="MFM9329773.1"/>
    </source>
</evidence>
<protein>
    <submittedName>
        <fullName evidence="1">ABC transporter permease</fullName>
    </submittedName>
</protein>